<sequence>MVLPPWMTARMLSTSALRFDAMSSDTLAVNESPLREKENRWLWKADPVVCLYQEANLHRTRISAGVLMLNSAKPLDFDLFKEAFRILKRKAMNFRVCLRSSGDEQWFCEYDPGYVDVRVLDMDTNYIEAMENSFREGFDSPDVPQWRVLLIPRSPDTPCAVPEIKEKYPYQYQYVIHPNHIFIDGTNTTLLMQAVVDILNDLISGKAVDETTQYGIFTNNDGLREHEVNLEAMFKNYPLRLNKVIRELPPKDKKLWLQQVFPPPIDAEPGTRHVKRLLDPAVLARFQKKSKAAGVTFNSSFVSLINAAIIDLLIEVGYVQDKYSISVNHLVNLRRYLRKTEEFIQGAYNYPLSHTTDVSSSLKDNFWENIKEFHKDLHARLKSGYLLEQKVAKKMTEPEISPKEYFKNPPPVIHDFGVSNIGDISAICPGTGEHVQITDIMSLNTVHHYIHMDLHSIISYRGRSRYSLSYATDYMSDEAANILADKIMSLFEDLSK</sequence>
<dbReference type="InterPro" id="IPR023213">
    <property type="entry name" value="CAT-like_dom_sf"/>
</dbReference>
<dbReference type="Gene3D" id="3.30.559.10">
    <property type="entry name" value="Chloramphenicol acetyltransferase-like domain"/>
    <property type="match status" value="1"/>
</dbReference>
<accession>A0AAN8XGG1</accession>
<keyword evidence="2" id="KW-1185">Reference proteome</keyword>
<reference evidence="1 2" key="1">
    <citation type="submission" date="2023-11" db="EMBL/GenBank/DDBJ databases">
        <title>Halocaridina rubra genome assembly.</title>
        <authorList>
            <person name="Smith C."/>
        </authorList>
    </citation>
    <scope>NUCLEOTIDE SEQUENCE [LARGE SCALE GENOMIC DNA]</scope>
    <source>
        <strain evidence="1">EP-1</strain>
        <tissue evidence="1">Whole</tissue>
    </source>
</reference>
<dbReference type="AlphaFoldDB" id="A0AAN8XGG1"/>
<protein>
    <recommendedName>
        <fullName evidence="3">Condensation domain-containing protein</fullName>
    </recommendedName>
</protein>
<organism evidence="1 2">
    <name type="scientific">Halocaridina rubra</name>
    <name type="common">Hawaiian red shrimp</name>
    <dbReference type="NCBI Taxonomy" id="373956"/>
    <lineage>
        <taxon>Eukaryota</taxon>
        <taxon>Metazoa</taxon>
        <taxon>Ecdysozoa</taxon>
        <taxon>Arthropoda</taxon>
        <taxon>Crustacea</taxon>
        <taxon>Multicrustacea</taxon>
        <taxon>Malacostraca</taxon>
        <taxon>Eumalacostraca</taxon>
        <taxon>Eucarida</taxon>
        <taxon>Decapoda</taxon>
        <taxon>Pleocyemata</taxon>
        <taxon>Caridea</taxon>
        <taxon>Atyoidea</taxon>
        <taxon>Atyidae</taxon>
        <taxon>Halocaridina</taxon>
    </lineage>
</organism>
<dbReference type="EMBL" id="JAXCGZ010005688">
    <property type="protein sequence ID" value="KAK7081168.1"/>
    <property type="molecule type" value="Genomic_DNA"/>
</dbReference>
<comment type="caution">
    <text evidence="1">The sequence shown here is derived from an EMBL/GenBank/DDBJ whole genome shotgun (WGS) entry which is preliminary data.</text>
</comment>
<gene>
    <name evidence="1" type="ORF">SK128_007563</name>
</gene>
<dbReference type="SUPFAM" id="SSF52777">
    <property type="entry name" value="CoA-dependent acyltransferases"/>
    <property type="match status" value="2"/>
</dbReference>
<evidence type="ECO:0000313" key="2">
    <source>
        <dbReference type="Proteomes" id="UP001381693"/>
    </source>
</evidence>
<name>A0AAN8XGG1_HALRR</name>
<dbReference type="Proteomes" id="UP001381693">
    <property type="component" value="Unassembled WGS sequence"/>
</dbReference>
<evidence type="ECO:0008006" key="3">
    <source>
        <dbReference type="Google" id="ProtNLM"/>
    </source>
</evidence>
<proteinExistence type="predicted"/>
<evidence type="ECO:0000313" key="1">
    <source>
        <dbReference type="EMBL" id="KAK7081168.1"/>
    </source>
</evidence>